<evidence type="ECO:0000256" key="17">
    <source>
        <dbReference type="PIRSR" id="PIRSR600829-3"/>
    </source>
</evidence>
<dbReference type="GO" id="GO:0005886">
    <property type="term" value="C:plasma membrane"/>
    <property type="evidence" value="ECO:0007669"/>
    <property type="project" value="UniProtKB-SubCell"/>
</dbReference>
<evidence type="ECO:0000256" key="5">
    <source>
        <dbReference type="ARBA" id="ARBA00022679"/>
    </source>
</evidence>
<proteinExistence type="inferred from homology"/>
<feature type="binding site" evidence="17">
    <location>
        <position position="98"/>
    </location>
    <ligand>
        <name>ATP</name>
        <dbReference type="ChEBI" id="CHEBI:30616"/>
    </ligand>
</feature>
<evidence type="ECO:0000256" key="3">
    <source>
        <dbReference type="ARBA" id="ARBA00022475"/>
    </source>
</evidence>
<name>A0A7D7QI62_9NOSO</name>
<keyword evidence="18" id="KW-0460">Magnesium</keyword>
<comment type="similarity">
    <text evidence="2">Belongs to the bacterial diacylglycerol kinase family.</text>
</comment>
<evidence type="ECO:0000256" key="13">
    <source>
        <dbReference type="ARBA" id="ARBA00023209"/>
    </source>
</evidence>
<dbReference type="GO" id="GO:0046872">
    <property type="term" value="F:metal ion binding"/>
    <property type="evidence" value="ECO:0007669"/>
    <property type="project" value="UniProtKB-KW"/>
</dbReference>
<keyword evidence="6 19" id="KW-0812">Transmembrane</keyword>
<accession>A0A7D7QI62</accession>
<feature type="transmembrane region" description="Helical" evidence="19">
    <location>
        <begin position="53"/>
        <end position="72"/>
    </location>
</feature>
<protein>
    <submittedName>
        <fullName evidence="20">Diacylglycerol kinase family protein</fullName>
    </submittedName>
</protein>
<keyword evidence="18" id="KW-0479">Metal-binding</keyword>
<comment type="cofactor">
    <cofactor evidence="18">
        <name>Mg(2+)</name>
        <dbReference type="ChEBI" id="CHEBI:18420"/>
    </cofactor>
    <text evidence="18">Mn(2+), Zn(2+), Cd(2+) and Co(2+) support activity to lesser extents.</text>
</comment>
<evidence type="ECO:0000256" key="10">
    <source>
        <dbReference type="ARBA" id="ARBA00022989"/>
    </source>
</evidence>
<keyword evidence="13" id="KW-0594">Phospholipid biosynthesis</keyword>
<evidence type="ECO:0000256" key="6">
    <source>
        <dbReference type="ARBA" id="ARBA00022692"/>
    </source>
</evidence>
<feature type="binding site" evidence="17">
    <location>
        <begin position="117"/>
        <end position="118"/>
    </location>
    <ligand>
        <name>ATP</name>
        <dbReference type="ChEBI" id="CHEBI:30616"/>
    </ligand>
</feature>
<evidence type="ECO:0000256" key="9">
    <source>
        <dbReference type="ARBA" id="ARBA00022840"/>
    </source>
</evidence>
<evidence type="ECO:0000256" key="2">
    <source>
        <dbReference type="ARBA" id="ARBA00005967"/>
    </source>
</evidence>
<dbReference type="InterPro" id="IPR000829">
    <property type="entry name" value="DAGK"/>
</dbReference>
<dbReference type="CDD" id="cd14265">
    <property type="entry name" value="UDPK_IM_like"/>
    <property type="match status" value="1"/>
</dbReference>
<dbReference type="RefSeq" id="WP_181930463.1">
    <property type="nucleotide sequence ID" value="NZ_CP054698.1"/>
</dbReference>
<keyword evidence="14" id="KW-1208">Phospholipid metabolism</keyword>
<dbReference type="InterPro" id="IPR033717">
    <property type="entry name" value="UDPK"/>
</dbReference>
<dbReference type="Proteomes" id="UP000514713">
    <property type="component" value="Chromosome"/>
</dbReference>
<dbReference type="PROSITE" id="PS01069">
    <property type="entry name" value="DAGK_PROKAR"/>
    <property type="match status" value="1"/>
</dbReference>
<keyword evidence="11" id="KW-0443">Lipid metabolism</keyword>
<dbReference type="AlphaFoldDB" id="A0A7D7QI62"/>
<evidence type="ECO:0000256" key="19">
    <source>
        <dbReference type="SAM" id="Phobius"/>
    </source>
</evidence>
<keyword evidence="3" id="KW-1003">Cell membrane</keyword>
<dbReference type="GO" id="GO:0016301">
    <property type="term" value="F:kinase activity"/>
    <property type="evidence" value="ECO:0007669"/>
    <property type="project" value="UniProtKB-KW"/>
</dbReference>
<evidence type="ECO:0000256" key="7">
    <source>
        <dbReference type="ARBA" id="ARBA00022741"/>
    </source>
</evidence>
<keyword evidence="10 19" id="KW-1133">Transmembrane helix</keyword>
<evidence type="ECO:0000256" key="8">
    <source>
        <dbReference type="ARBA" id="ARBA00022777"/>
    </source>
</evidence>
<keyword evidence="21" id="KW-1185">Reference proteome</keyword>
<evidence type="ECO:0000256" key="16">
    <source>
        <dbReference type="PIRSR" id="PIRSR600829-2"/>
    </source>
</evidence>
<feature type="binding site" evidence="16">
    <location>
        <position position="91"/>
    </location>
    <ligand>
        <name>substrate</name>
    </ligand>
</feature>
<dbReference type="PANTHER" id="PTHR34299:SF1">
    <property type="entry name" value="DIACYLGLYCEROL KINASE"/>
    <property type="match status" value="1"/>
</dbReference>
<keyword evidence="8 20" id="KW-0418">Kinase</keyword>
<reference evidence="21" key="1">
    <citation type="submission" date="2020-06" db="EMBL/GenBank/DDBJ databases">
        <title>Nostoc edaphicum CCNP1411 genome.</title>
        <authorList>
            <person name="Fidor A."/>
            <person name="Grabski M."/>
            <person name="Gawor J."/>
            <person name="Gromadka R."/>
            <person name="Wegrzyn G."/>
            <person name="Mazur-Marzec H."/>
        </authorList>
    </citation>
    <scope>NUCLEOTIDE SEQUENCE [LARGE SCALE GENOMIC DNA]</scope>
    <source>
        <strain evidence="21">CCNP1411</strain>
    </source>
</reference>
<feature type="transmembrane region" description="Helical" evidence="19">
    <location>
        <begin position="78"/>
        <end position="101"/>
    </location>
</feature>
<keyword evidence="9 17" id="KW-0067">ATP-binding</keyword>
<evidence type="ECO:0000256" key="18">
    <source>
        <dbReference type="PIRSR" id="PIRSR600829-4"/>
    </source>
</evidence>
<dbReference type="GO" id="GO:0008654">
    <property type="term" value="P:phospholipid biosynthetic process"/>
    <property type="evidence" value="ECO:0007669"/>
    <property type="project" value="UniProtKB-KW"/>
</dbReference>
<evidence type="ECO:0000256" key="11">
    <source>
        <dbReference type="ARBA" id="ARBA00023098"/>
    </source>
</evidence>
<evidence type="ECO:0000256" key="4">
    <source>
        <dbReference type="ARBA" id="ARBA00022516"/>
    </source>
</evidence>
<gene>
    <name evidence="20" type="ORF">HUN01_05750</name>
</gene>
<evidence type="ECO:0000256" key="14">
    <source>
        <dbReference type="ARBA" id="ARBA00023264"/>
    </source>
</evidence>
<sequence>MSQKISPPPTPTSLQTLVSNEREFSWKVASNLFVSFKYAWAGISYSFQTQRNFRIHVSVCALAIALSVFLHLQAVEIAVIGITSGLVLALELINTAIESLVDLTVKQTYHDLAKIAKDCAAGAVLVSALVAVLVAGTLLLPPLVTLIISAL</sequence>
<keyword evidence="7 17" id="KW-0547">Nucleotide-binding</keyword>
<feature type="binding site" evidence="17">
    <location>
        <position position="38"/>
    </location>
    <ligand>
        <name>ATP</name>
        <dbReference type="ChEBI" id="CHEBI:30616"/>
    </ligand>
</feature>
<keyword evidence="12 19" id="KW-0472">Membrane</keyword>
<dbReference type="GO" id="GO:0005524">
    <property type="term" value="F:ATP binding"/>
    <property type="evidence" value="ECO:0007669"/>
    <property type="project" value="UniProtKB-KW"/>
</dbReference>
<dbReference type="Gene3D" id="1.10.287.3610">
    <property type="match status" value="1"/>
</dbReference>
<feature type="transmembrane region" description="Helical" evidence="19">
    <location>
        <begin position="122"/>
        <end position="148"/>
    </location>
</feature>
<dbReference type="EMBL" id="CP054698">
    <property type="protein sequence ID" value="QMS87104.1"/>
    <property type="molecule type" value="Genomic_DNA"/>
</dbReference>
<dbReference type="InterPro" id="IPR036945">
    <property type="entry name" value="DAGK_sf"/>
</dbReference>
<feature type="binding site" evidence="18">
    <location>
        <position position="98"/>
    </location>
    <ligand>
        <name>a divalent metal cation</name>
        <dbReference type="ChEBI" id="CHEBI:60240"/>
    </ligand>
</feature>
<evidence type="ECO:0000313" key="20">
    <source>
        <dbReference type="EMBL" id="QMS87104.1"/>
    </source>
</evidence>
<keyword evidence="5" id="KW-0808">Transferase</keyword>
<dbReference type="PANTHER" id="PTHR34299">
    <property type="entry name" value="DIACYLGLYCEROL KINASE"/>
    <property type="match status" value="1"/>
</dbReference>
<evidence type="ECO:0000256" key="1">
    <source>
        <dbReference type="ARBA" id="ARBA00004651"/>
    </source>
</evidence>
<evidence type="ECO:0000256" key="12">
    <source>
        <dbReference type="ARBA" id="ARBA00023136"/>
    </source>
</evidence>
<evidence type="ECO:0000256" key="15">
    <source>
        <dbReference type="PIRSR" id="PIRSR600829-1"/>
    </source>
</evidence>
<keyword evidence="4" id="KW-0444">Lipid biosynthesis</keyword>
<comment type="subcellular location">
    <subcellularLocation>
        <location evidence="1">Cell membrane</location>
        <topology evidence="1">Multi-pass membrane protein</topology>
    </subcellularLocation>
</comment>
<dbReference type="Pfam" id="PF01219">
    <property type="entry name" value="DAGK_prokar"/>
    <property type="match status" value="1"/>
</dbReference>
<organism evidence="20 21">
    <name type="scientific">Nostoc edaphicum CCNP1411</name>
    <dbReference type="NCBI Taxonomy" id="1472755"/>
    <lineage>
        <taxon>Bacteria</taxon>
        <taxon>Bacillati</taxon>
        <taxon>Cyanobacteriota</taxon>
        <taxon>Cyanophyceae</taxon>
        <taxon>Nostocales</taxon>
        <taxon>Nostocaceae</taxon>
        <taxon>Nostoc</taxon>
    </lineage>
</organism>
<feature type="active site" description="Proton acceptor" evidence="15">
    <location>
        <position position="91"/>
    </location>
</feature>
<dbReference type="KEGG" id="ned:HUN01_05750"/>
<evidence type="ECO:0000313" key="21">
    <source>
        <dbReference type="Proteomes" id="UP000514713"/>
    </source>
</evidence>